<feature type="region of interest" description="Disordered" evidence="6">
    <location>
        <begin position="120"/>
        <end position="141"/>
    </location>
</feature>
<dbReference type="GO" id="GO:0005506">
    <property type="term" value="F:iron ion binding"/>
    <property type="evidence" value="ECO:0007669"/>
    <property type="project" value="InterPro"/>
</dbReference>
<dbReference type="InterPro" id="IPR006620">
    <property type="entry name" value="Pro_4_hyd_alph"/>
</dbReference>
<feature type="domain" description="Prolyl 4-hydroxylase alpha subunit" evidence="7">
    <location>
        <begin position="93"/>
        <end position="314"/>
    </location>
</feature>
<evidence type="ECO:0000256" key="3">
    <source>
        <dbReference type="ARBA" id="ARBA00022964"/>
    </source>
</evidence>
<dbReference type="InterPro" id="IPR044862">
    <property type="entry name" value="Pro_4_hyd_alph_FE2OG_OXY"/>
</dbReference>
<dbReference type="PANTHER" id="PTHR10869">
    <property type="entry name" value="PROLYL 4-HYDROXYLASE ALPHA SUBUNIT"/>
    <property type="match status" value="1"/>
</dbReference>
<dbReference type="GO" id="GO:0031418">
    <property type="term" value="F:L-ascorbic acid binding"/>
    <property type="evidence" value="ECO:0007669"/>
    <property type="project" value="InterPro"/>
</dbReference>
<keyword evidence="3" id="KW-0223">Dioxygenase</keyword>
<comment type="cofactor">
    <cofactor evidence="1">
        <name>L-ascorbate</name>
        <dbReference type="ChEBI" id="CHEBI:38290"/>
    </cofactor>
</comment>
<evidence type="ECO:0000313" key="8">
    <source>
        <dbReference type="EMBL" id="KAK4225784.1"/>
    </source>
</evidence>
<gene>
    <name evidence="8" type="ORF">QBC38DRAFT_530186</name>
</gene>
<comment type="caution">
    <text evidence="8">The sequence shown here is derived from an EMBL/GenBank/DDBJ whole genome shotgun (WGS) entry which is preliminary data.</text>
</comment>
<evidence type="ECO:0000313" key="9">
    <source>
        <dbReference type="Proteomes" id="UP001301958"/>
    </source>
</evidence>
<keyword evidence="9" id="KW-1185">Reference proteome</keyword>
<dbReference type="EMBL" id="MU865359">
    <property type="protein sequence ID" value="KAK4225784.1"/>
    <property type="molecule type" value="Genomic_DNA"/>
</dbReference>
<dbReference type="Proteomes" id="UP001301958">
    <property type="component" value="Unassembled WGS sequence"/>
</dbReference>
<evidence type="ECO:0000256" key="5">
    <source>
        <dbReference type="ARBA" id="ARBA00023004"/>
    </source>
</evidence>
<name>A0AAN7H1I7_9PEZI</name>
<reference evidence="8" key="2">
    <citation type="submission" date="2023-05" db="EMBL/GenBank/DDBJ databases">
        <authorList>
            <consortium name="Lawrence Berkeley National Laboratory"/>
            <person name="Steindorff A."/>
            <person name="Hensen N."/>
            <person name="Bonometti L."/>
            <person name="Westerberg I."/>
            <person name="Brannstrom I.O."/>
            <person name="Guillou S."/>
            <person name="Cros-Aarteil S."/>
            <person name="Calhoun S."/>
            <person name="Haridas S."/>
            <person name="Kuo A."/>
            <person name="Mondo S."/>
            <person name="Pangilinan J."/>
            <person name="Riley R."/>
            <person name="Labutti K."/>
            <person name="Andreopoulos B."/>
            <person name="Lipzen A."/>
            <person name="Chen C."/>
            <person name="Yanf M."/>
            <person name="Daum C."/>
            <person name="Ng V."/>
            <person name="Clum A."/>
            <person name="Ohm R."/>
            <person name="Martin F."/>
            <person name="Silar P."/>
            <person name="Natvig D."/>
            <person name="Lalanne C."/>
            <person name="Gautier V."/>
            <person name="Ament-Velasquez S.L."/>
            <person name="Kruys A."/>
            <person name="Hutchinson M.I."/>
            <person name="Powell A.J."/>
            <person name="Barry K."/>
            <person name="Miller A.N."/>
            <person name="Grigoriev I.V."/>
            <person name="Debuchy R."/>
            <person name="Gladieux P."/>
            <person name="Thoren M.H."/>
            <person name="Johannesson H."/>
        </authorList>
    </citation>
    <scope>NUCLEOTIDE SEQUENCE</scope>
    <source>
        <strain evidence="8">CBS 990.96</strain>
    </source>
</reference>
<dbReference type="Pfam" id="PF13640">
    <property type="entry name" value="2OG-FeII_Oxy_3"/>
    <property type="match status" value="1"/>
</dbReference>
<dbReference type="Gene3D" id="2.60.120.620">
    <property type="entry name" value="q2cbj1_9rhob like domain"/>
    <property type="match status" value="1"/>
</dbReference>
<accession>A0AAN7H1I7</accession>
<dbReference type="SMART" id="SM00702">
    <property type="entry name" value="P4Hc"/>
    <property type="match status" value="1"/>
</dbReference>
<evidence type="ECO:0000256" key="6">
    <source>
        <dbReference type="SAM" id="MobiDB-lite"/>
    </source>
</evidence>
<proteinExistence type="predicted"/>
<dbReference type="InterPro" id="IPR045054">
    <property type="entry name" value="P4HA-like"/>
</dbReference>
<dbReference type="GO" id="GO:0004656">
    <property type="term" value="F:procollagen-proline 4-dioxygenase activity"/>
    <property type="evidence" value="ECO:0007669"/>
    <property type="project" value="TreeGrafter"/>
</dbReference>
<sequence>MSVSISRLVILSVIVGLFAHFGPLFVPVLSSYFSVLNINAYFSGLKTPFFNFTNKATDSSALNSNNSNYNNSTHDETSCPQHNYRIQLISSSPLLIYIHDFVSEQESKAIIEQGTPLLERSPITGDGARAESRTSRSAPLDQEGSVEVKCVLNRAREVMGGIWGEKDRMDGVGVGQLVSYGSGEGFDLHTDWFSRPKILTEDLEKGRKRMYNRLATFFVILEAEEIEEKSGETWFPFVEAAGGSGEGTEMYYWRKHEDGGVAVRPVAGNAVFWINLLESDNGNGTVIGDRRLVHAGLPVRGEGAKKKGMNIWPRRFFGPDA</sequence>
<evidence type="ECO:0000259" key="7">
    <source>
        <dbReference type="SMART" id="SM00702"/>
    </source>
</evidence>
<keyword evidence="4" id="KW-0560">Oxidoreductase</keyword>
<dbReference type="GO" id="GO:0005783">
    <property type="term" value="C:endoplasmic reticulum"/>
    <property type="evidence" value="ECO:0007669"/>
    <property type="project" value="TreeGrafter"/>
</dbReference>
<dbReference type="PANTHER" id="PTHR10869:SF242">
    <property type="entry name" value="PROLYL 4-HYDROXYLASE ALPHA SUBUNIT DOMAIN-CONTAINING PROTEIN"/>
    <property type="match status" value="1"/>
</dbReference>
<evidence type="ECO:0000256" key="1">
    <source>
        <dbReference type="ARBA" id="ARBA00001961"/>
    </source>
</evidence>
<evidence type="ECO:0000256" key="4">
    <source>
        <dbReference type="ARBA" id="ARBA00023002"/>
    </source>
</evidence>
<reference evidence="8" key="1">
    <citation type="journal article" date="2023" name="Mol. Phylogenet. Evol.">
        <title>Genome-scale phylogeny and comparative genomics of the fungal order Sordariales.</title>
        <authorList>
            <person name="Hensen N."/>
            <person name="Bonometti L."/>
            <person name="Westerberg I."/>
            <person name="Brannstrom I.O."/>
            <person name="Guillou S."/>
            <person name="Cros-Aarteil S."/>
            <person name="Calhoun S."/>
            <person name="Haridas S."/>
            <person name="Kuo A."/>
            <person name="Mondo S."/>
            <person name="Pangilinan J."/>
            <person name="Riley R."/>
            <person name="LaButti K."/>
            <person name="Andreopoulos B."/>
            <person name="Lipzen A."/>
            <person name="Chen C."/>
            <person name="Yan M."/>
            <person name="Daum C."/>
            <person name="Ng V."/>
            <person name="Clum A."/>
            <person name="Steindorff A."/>
            <person name="Ohm R.A."/>
            <person name="Martin F."/>
            <person name="Silar P."/>
            <person name="Natvig D.O."/>
            <person name="Lalanne C."/>
            <person name="Gautier V."/>
            <person name="Ament-Velasquez S.L."/>
            <person name="Kruys A."/>
            <person name="Hutchinson M.I."/>
            <person name="Powell A.J."/>
            <person name="Barry K."/>
            <person name="Miller A.N."/>
            <person name="Grigoriev I.V."/>
            <person name="Debuchy R."/>
            <person name="Gladieux P."/>
            <person name="Hiltunen Thoren M."/>
            <person name="Johannesson H."/>
        </authorList>
    </citation>
    <scope>NUCLEOTIDE SEQUENCE</scope>
    <source>
        <strain evidence="8">CBS 990.96</strain>
    </source>
</reference>
<evidence type="ECO:0000256" key="2">
    <source>
        <dbReference type="ARBA" id="ARBA00022723"/>
    </source>
</evidence>
<keyword evidence="2" id="KW-0479">Metal-binding</keyword>
<keyword evidence="5" id="KW-0408">Iron</keyword>
<protein>
    <submittedName>
        <fullName evidence="8">Prolyl 4-hydroxylase subunit alpha-1</fullName>
    </submittedName>
</protein>
<organism evidence="8 9">
    <name type="scientific">Podospora fimiseda</name>
    <dbReference type="NCBI Taxonomy" id="252190"/>
    <lineage>
        <taxon>Eukaryota</taxon>
        <taxon>Fungi</taxon>
        <taxon>Dikarya</taxon>
        <taxon>Ascomycota</taxon>
        <taxon>Pezizomycotina</taxon>
        <taxon>Sordariomycetes</taxon>
        <taxon>Sordariomycetidae</taxon>
        <taxon>Sordariales</taxon>
        <taxon>Podosporaceae</taxon>
        <taxon>Podospora</taxon>
    </lineage>
</organism>
<dbReference type="AlphaFoldDB" id="A0AAN7H1I7"/>